<dbReference type="Proteomes" id="UP001523230">
    <property type="component" value="Unassembled WGS sequence"/>
</dbReference>
<dbReference type="InterPro" id="IPR036390">
    <property type="entry name" value="WH_DNA-bd_sf"/>
</dbReference>
<name>A0ABD4TGH2_9EURY</name>
<accession>A0ABD4TGH2</accession>
<keyword evidence="2" id="KW-1185">Reference proteome</keyword>
<dbReference type="SUPFAM" id="SSF46785">
    <property type="entry name" value="Winged helix' DNA-binding domain"/>
    <property type="match status" value="1"/>
</dbReference>
<proteinExistence type="predicted"/>
<sequence>MTQLSPEEKRIVTVLYYAHKPLSTKAIAERSEMAWQTAKKYLERLYGKKLLRRGKYGKSIYWWLRV</sequence>
<gene>
    <name evidence="1" type="ORF">DIC75_09250</name>
</gene>
<dbReference type="InterPro" id="IPR036388">
    <property type="entry name" value="WH-like_DNA-bd_sf"/>
</dbReference>
<organism evidence="1 2">
    <name type="scientific">Methanoculleus oceani</name>
    <dbReference type="NCBI Taxonomy" id="2184756"/>
    <lineage>
        <taxon>Archaea</taxon>
        <taxon>Methanobacteriati</taxon>
        <taxon>Methanobacteriota</taxon>
        <taxon>Stenosarchaea group</taxon>
        <taxon>Methanomicrobia</taxon>
        <taxon>Methanomicrobiales</taxon>
        <taxon>Methanomicrobiaceae</taxon>
        <taxon>Methanoculleus</taxon>
    </lineage>
</organism>
<reference evidence="1 2" key="1">
    <citation type="submission" date="2018-05" db="EMBL/GenBank/DDBJ databases">
        <title>Isolation and characterization of genus Methanoculleus species and their viruses from deep sea marine sediment offshore southwestern Taiwan.</title>
        <authorList>
            <person name="Wei W.-H."/>
            <person name="Chen W.-C."/>
            <person name="Lai M.-C."/>
            <person name="Chen S.-C."/>
        </authorList>
    </citation>
    <scope>NUCLEOTIDE SEQUENCE [LARGE SCALE GENOMIC DNA]</scope>
    <source>
        <strain evidence="1 2">CWC-02</strain>
    </source>
</reference>
<dbReference type="EMBL" id="QFDM01000002">
    <property type="protein sequence ID" value="MCM2466487.1"/>
    <property type="molecule type" value="Genomic_DNA"/>
</dbReference>
<evidence type="ECO:0000313" key="2">
    <source>
        <dbReference type="Proteomes" id="UP001523230"/>
    </source>
</evidence>
<dbReference type="RefSeq" id="WP_250987737.1">
    <property type="nucleotide sequence ID" value="NZ_QFDM01000002.1"/>
</dbReference>
<comment type="caution">
    <text evidence="1">The sequence shown here is derived from an EMBL/GenBank/DDBJ whole genome shotgun (WGS) entry which is preliminary data.</text>
</comment>
<dbReference type="AlphaFoldDB" id="A0ABD4TGH2"/>
<protein>
    <submittedName>
        <fullName evidence="1">Uncharacterized protein</fullName>
    </submittedName>
</protein>
<evidence type="ECO:0000313" key="1">
    <source>
        <dbReference type="EMBL" id="MCM2466487.1"/>
    </source>
</evidence>
<dbReference type="Gene3D" id="1.10.10.10">
    <property type="entry name" value="Winged helix-like DNA-binding domain superfamily/Winged helix DNA-binding domain"/>
    <property type="match status" value="1"/>
</dbReference>